<dbReference type="InterPro" id="IPR013320">
    <property type="entry name" value="ConA-like_dom_sf"/>
</dbReference>
<keyword evidence="6" id="KW-0732">Signal</keyword>
<dbReference type="InterPro" id="IPR002172">
    <property type="entry name" value="LDrepeatLR_classA_rpt"/>
</dbReference>
<evidence type="ECO:0000256" key="11">
    <source>
        <dbReference type="PROSITE-ProRule" id="PRU00059"/>
    </source>
</evidence>
<dbReference type="Gene3D" id="2.10.25.10">
    <property type="entry name" value="Laminin"/>
    <property type="match status" value="16"/>
</dbReference>
<dbReference type="Gene3D" id="4.10.400.10">
    <property type="entry name" value="Low-density Lipoprotein Receptor"/>
    <property type="match status" value="1"/>
</dbReference>
<feature type="domain" description="CUB" evidence="17">
    <location>
        <begin position="388"/>
        <end position="502"/>
    </location>
</feature>
<feature type="disulfide bond" evidence="12">
    <location>
        <begin position="2429"/>
        <end position="2438"/>
    </location>
</feature>
<accession>T1KU06</accession>
<dbReference type="FunFam" id="2.60.120.290:FF:000048">
    <property type="entry name" value="Uncharacterized protein, isoform A"/>
    <property type="match status" value="1"/>
</dbReference>
<evidence type="ECO:0000256" key="7">
    <source>
        <dbReference type="ARBA" id="ARBA00022737"/>
    </source>
</evidence>
<dbReference type="HOGENOM" id="CLU_000125_0_0_1"/>
<feature type="disulfide bond" evidence="13">
    <location>
        <begin position="127"/>
        <end position="145"/>
    </location>
</feature>
<dbReference type="PROSITE" id="PS01187">
    <property type="entry name" value="EGF_CA"/>
    <property type="match status" value="5"/>
</dbReference>
<feature type="disulfide bond" evidence="12">
    <location>
        <begin position="2162"/>
        <end position="2171"/>
    </location>
</feature>
<dbReference type="Pfam" id="PF07699">
    <property type="entry name" value="Ephrin_rec_like"/>
    <property type="match status" value="7"/>
</dbReference>
<feature type="domain" description="EGF-like" evidence="19">
    <location>
        <begin position="2480"/>
        <end position="2516"/>
    </location>
</feature>
<dbReference type="Gene3D" id="2.10.50.10">
    <property type="entry name" value="Tumor Necrosis Factor Receptor, subunit A, domain 2"/>
    <property type="match status" value="6"/>
</dbReference>
<dbReference type="GO" id="GO:0005576">
    <property type="term" value="C:extracellular region"/>
    <property type="evidence" value="ECO:0007669"/>
    <property type="project" value="UniProtKB-SubCell"/>
</dbReference>
<dbReference type="InterPro" id="IPR000859">
    <property type="entry name" value="CUB_dom"/>
</dbReference>
<feature type="disulfide bond" evidence="13">
    <location>
        <begin position="139"/>
        <end position="154"/>
    </location>
</feature>
<feature type="domain" description="Sushi" evidence="22">
    <location>
        <begin position="988"/>
        <end position="1047"/>
    </location>
</feature>
<evidence type="ECO:0000256" key="8">
    <source>
        <dbReference type="ARBA" id="ARBA00022989"/>
    </source>
</evidence>
<dbReference type="Pfam" id="PF00754">
    <property type="entry name" value="F5_F8_type_C"/>
    <property type="match status" value="2"/>
</dbReference>
<dbReference type="SMART" id="SM00181">
    <property type="entry name" value="EGF"/>
    <property type="match status" value="20"/>
</dbReference>
<dbReference type="SUPFAM" id="SSF57535">
    <property type="entry name" value="Complement control module/SCR domain"/>
    <property type="match status" value="6"/>
</dbReference>
<dbReference type="InterPro" id="IPR000152">
    <property type="entry name" value="EGF-type_Asp/Asn_hydroxyl_site"/>
</dbReference>
<dbReference type="FunFam" id="2.10.50.10:FF:000032">
    <property type="entry name" value="Uncharacterized protein, isoform A"/>
    <property type="match status" value="1"/>
</dbReference>
<feature type="domain" description="EGF-like" evidence="19">
    <location>
        <begin position="2249"/>
        <end position="2285"/>
    </location>
</feature>
<dbReference type="FunFam" id="4.10.400.10:FF:000065">
    <property type="entry name" value="Transmembrane protease serine 7"/>
    <property type="match status" value="1"/>
</dbReference>
<feature type="domain" description="EGF-like" evidence="19">
    <location>
        <begin position="743"/>
        <end position="782"/>
    </location>
</feature>
<feature type="disulfide bond" evidence="14">
    <location>
        <begin position="626"/>
        <end position="669"/>
    </location>
</feature>
<evidence type="ECO:0000259" key="18">
    <source>
        <dbReference type="PROSITE" id="PS50022"/>
    </source>
</evidence>
<dbReference type="InterPro" id="IPR035976">
    <property type="entry name" value="Sushi/SCR/CCP_sf"/>
</dbReference>
<keyword evidence="5 16" id="KW-0812">Transmembrane</keyword>
<dbReference type="SUPFAM" id="SSF49899">
    <property type="entry name" value="Concanavalin A-like lectins/glucanases"/>
    <property type="match status" value="1"/>
</dbReference>
<dbReference type="SUPFAM" id="SSF57184">
    <property type="entry name" value="Growth factor receptor domain"/>
    <property type="match status" value="4"/>
</dbReference>
<evidence type="ECO:0000313" key="23">
    <source>
        <dbReference type="EnsemblMetazoa" id="tetur21g01660.1"/>
    </source>
</evidence>
<feature type="disulfide bond" evidence="12">
    <location>
        <begin position="2468"/>
        <end position="2477"/>
    </location>
</feature>
<feature type="domain" description="EGF-like" evidence="19">
    <location>
        <begin position="2441"/>
        <end position="2478"/>
    </location>
</feature>
<dbReference type="SMART" id="SM01411">
    <property type="entry name" value="Ephrin_rec_like"/>
    <property type="match status" value="7"/>
</dbReference>
<dbReference type="Pfam" id="PF00057">
    <property type="entry name" value="Ldl_recept_a"/>
    <property type="match status" value="1"/>
</dbReference>
<dbReference type="PROSITE" id="PS50022">
    <property type="entry name" value="FA58C_3"/>
    <property type="match status" value="2"/>
</dbReference>
<dbReference type="FunFam" id="2.10.25.10:FF:000004">
    <property type="entry name" value="Neurogenic locus notch 1"/>
    <property type="match status" value="2"/>
</dbReference>
<evidence type="ECO:0000256" key="13">
    <source>
        <dbReference type="PROSITE-ProRule" id="PRU00124"/>
    </source>
</evidence>
<feature type="disulfide bond" evidence="14">
    <location>
        <begin position="1018"/>
        <end position="1045"/>
    </location>
</feature>
<name>T1KU06_TETUR</name>
<evidence type="ECO:0000256" key="6">
    <source>
        <dbReference type="ARBA" id="ARBA00022729"/>
    </source>
</evidence>
<dbReference type="SUPFAM" id="SSF49854">
    <property type="entry name" value="Spermadhesin, CUB domain"/>
    <property type="match status" value="3"/>
</dbReference>
<dbReference type="FunFam" id="2.10.25.10:FF:000053">
    <property type="entry name" value="Slit guidance ligand 2"/>
    <property type="match status" value="1"/>
</dbReference>
<dbReference type="STRING" id="32264.T1KU06"/>
<feature type="domain" description="EGF-like" evidence="19">
    <location>
        <begin position="2055"/>
        <end position="2093"/>
    </location>
</feature>
<evidence type="ECO:0000256" key="10">
    <source>
        <dbReference type="ARBA" id="ARBA00023180"/>
    </source>
</evidence>
<evidence type="ECO:0000313" key="24">
    <source>
        <dbReference type="Proteomes" id="UP000015104"/>
    </source>
</evidence>
<keyword evidence="2" id="KW-0964">Secreted</keyword>
<feature type="disulfide bond" evidence="14">
    <location>
        <begin position="655"/>
        <end position="682"/>
    </location>
</feature>
<dbReference type="GO" id="GO:0007219">
    <property type="term" value="P:Notch signaling pathway"/>
    <property type="evidence" value="ECO:0007669"/>
    <property type="project" value="TreeGrafter"/>
</dbReference>
<feature type="disulfide bond" evidence="12">
    <location>
        <begin position="2043"/>
        <end position="2052"/>
    </location>
</feature>
<feature type="domain" description="CUB" evidence="17">
    <location>
        <begin position="158"/>
        <end position="270"/>
    </location>
</feature>
<dbReference type="PROSITE" id="PS50026">
    <property type="entry name" value="EGF_3"/>
    <property type="match status" value="16"/>
</dbReference>
<dbReference type="Gene3D" id="2.10.70.10">
    <property type="entry name" value="Complement Module, domain 1"/>
    <property type="match status" value="6"/>
</dbReference>
<dbReference type="SMART" id="SM00231">
    <property type="entry name" value="FA58C"/>
    <property type="match status" value="2"/>
</dbReference>
<dbReference type="InterPro" id="IPR000436">
    <property type="entry name" value="Sushi_SCR_CCP_dom"/>
</dbReference>
<proteinExistence type="predicted"/>
<keyword evidence="9 12" id="KW-1015">Disulfide bond</keyword>
<feature type="disulfide bond" evidence="13">
    <location>
        <begin position="120"/>
        <end position="132"/>
    </location>
</feature>
<evidence type="ECO:0000256" key="16">
    <source>
        <dbReference type="SAM" id="Phobius"/>
    </source>
</evidence>
<evidence type="ECO:0000256" key="2">
    <source>
        <dbReference type="ARBA" id="ARBA00022525"/>
    </source>
</evidence>
<feature type="disulfide bond" evidence="12">
    <location>
        <begin position="2178"/>
        <end position="2188"/>
    </location>
</feature>
<dbReference type="CDD" id="cd00041">
    <property type="entry name" value="CUB"/>
    <property type="match status" value="3"/>
</dbReference>
<feature type="domain" description="Sushi" evidence="22">
    <location>
        <begin position="624"/>
        <end position="684"/>
    </location>
</feature>
<dbReference type="GO" id="GO:0005112">
    <property type="term" value="F:Notch binding"/>
    <property type="evidence" value="ECO:0007669"/>
    <property type="project" value="TreeGrafter"/>
</dbReference>
<dbReference type="Proteomes" id="UP000015104">
    <property type="component" value="Unassembled WGS sequence"/>
</dbReference>
<dbReference type="SMART" id="SM00179">
    <property type="entry name" value="EGF_CA"/>
    <property type="match status" value="16"/>
</dbReference>
<feature type="domain" description="EGF-like" evidence="19">
    <location>
        <begin position="2174"/>
        <end position="2209"/>
    </location>
</feature>
<dbReference type="InterPro" id="IPR009030">
    <property type="entry name" value="Growth_fac_rcpt_cys_sf"/>
</dbReference>
<dbReference type="GO" id="GO:0048666">
    <property type="term" value="P:neuron development"/>
    <property type="evidence" value="ECO:0007669"/>
    <property type="project" value="UniProtKB-ARBA"/>
</dbReference>
<dbReference type="InterPro" id="IPR013032">
    <property type="entry name" value="EGF-like_CS"/>
</dbReference>
<dbReference type="InterPro" id="IPR001304">
    <property type="entry name" value="C-type_lectin-like"/>
</dbReference>
<dbReference type="GO" id="GO:0042063">
    <property type="term" value="P:gliogenesis"/>
    <property type="evidence" value="ECO:0007669"/>
    <property type="project" value="UniProtKB-ARBA"/>
</dbReference>
<dbReference type="PROSITE" id="PS01180">
    <property type="entry name" value="CUB"/>
    <property type="match status" value="3"/>
</dbReference>
<feature type="transmembrane region" description="Helical" evidence="16">
    <location>
        <begin position="3395"/>
        <end position="3420"/>
    </location>
</feature>
<organism evidence="23 24">
    <name type="scientific">Tetranychus urticae</name>
    <name type="common">Two-spotted spider mite</name>
    <dbReference type="NCBI Taxonomy" id="32264"/>
    <lineage>
        <taxon>Eukaryota</taxon>
        <taxon>Metazoa</taxon>
        <taxon>Ecdysozoa</taxon>
        <taxon>Arthropoda</taxon>
        <taxon>Chelicerata</taxon>
        <taxon>Arachnida</taxon>
        <taxon>Acari</taxon>
        <taxon>Acariformes</taxon>
        <taxon>Trombidiformes</taxon>
        <taxon>Prostigmata</taxon>
        <taxon>Eleutherengona</taxon>
        <taxon>Raphignathae</taxon>
        <taxon>Tetranychoidea</taxon>
        <taxon>Tetranychidae</taxon>
        <taxon>Tetranychus</taxon>
    </lineage>
</organism>
<dbReference type="FunFam" id="2.10.25.10:FF:000230">
    <property type="entry name" value="Delta-like protein"/>
    <property type="match status" value="1"/>
</dbReference>
<dbReference type="InterPro" id="IPR000421">
    <property type="entry name" value="FA58C"/>
</dbReference>
<evidence type="ECO:0000256" key="9">
    <source>
        <dbReference type="ARBA" id="ARBA00023157"/>
    </source>
</evidence>
<feature type="disulfide bond" evidence="14">
    <location>
        <begin position="503"/>
        <end position="546"/>
    </location>
</feature>
<dbReference type="PROSITE" id="PS50068">
    <property type="entry name" value="LDLRA_2"/>
    <property type="match status" value="1"/>
</dbReference>
<dbReference type="GO" id="GO:0000902">
    <property type="term" value="P:cell morphogenesis"/>
    <property type="evidence" value="ECO:0007669"/>
    <property type="project" value="UniProtKB-ARBA"/>
</dbReference>
<feature type="domain" description="Sushi" evidence="22">
    <location>
        <begin position="685"/>
        <end position="743"/>
    </location>
</feature>
<feature type="disulfide bond" evidence="12">
    <location>
        <begin position="2199"/>
        <end position="2208"/>
    </location>
</feature>
<dbReference type="Pfam" id="PF00084">
    <property type="entry name" value="Sushi"/>
    <property type="match status" value="5"/>
</dbReference>
<dbReference type="FunFam" id="2.10.25.10:FF:000472">
    <property type="entry name" value="Uncharacterized protein, isoform A"/>
    <property type="match status" value="3"/>
</dbReference>
<evidence type="ECO:0000259" key="20">
    <source>
        <dbReference type="PROSITE" id="PS50041"/>
    </source>
</evidence>
<reference evidence="23" key="2">
    <citation type="submission" date="2015-06" db="UniProtKB">
        <authorList>
            <consortium name="EnsemblMetazoa"/>
        </authorList>
    </citation>
    <scope>IDENTIFICATION</scope>
</reference>
<dbReference type="Pfam" id="PF02494">
    <property type="entry name" value="HYR"/>
    <property type="match status" value="3"/>
</dbReference>
<dbReference type="SUPFAM" id="SSF56436">
    <property type="entry name" value="C-type lectin-like"/>
    <property type="match status" value="1"/>
</dbReference>
<dbReference type="InterPro" id="IPR018097">
    <property type="entry name" value="EGF_Ca-bd_CS"/>
</dbReference>
<feature type="domain" description="F5/8 type C" evidence="18">
    <location>
        <begin position="1240"/>
        <end position="1386"/>
    </location>
</feature>
<keyword evidence="8 16" id="KW-1133">Transmembrane helix</keyword>
<dbReference type="Pfam" id="PF00008">
    <property type="entry name" value="EGF"/>
    <property type="match status" value="5"/>
</dbReference>
<dbReference type="PROSITE" id="PS50825">
    <property type="entry name" value="HYR"/>
    <property type="match status" value="3"/>
</dbReference>
<feature type="disulfide bond" evidence="12">
    <location>
        <begin position="2005"/>
        <end position="2014"/>
    </location>
</feature>
<evidence type="ECO:0000256" key="15">
    <source>
        <dbReference type="SAM" id="MobiDB-lite"/>
    </source>
</evidence>
<dbReference type="Gene3D" id="2.60.120.290">
    <property type="entry name" value="Spermadhesin, CUB domain"/>
    <property type="match status" value="3"/>
</dbReference>
<dbReference type="FunFam" id="2.10.50.10:FF:000018">
    <property type="entry name" value="Sushi, von Willebrand factor type A, EGF and pentraxin domain-containing 1"/>
    <property type="match status" value="1"/>
</dbReference>
<feature type="domain" description="EGF-like" evidence="19">
    <location>
        <begin position="2403"/>
        <end position="2439"/>
    </location>
</feature>
<feature type="domain" description="EGF-like" evidence="19">
    <location>
        <begin position="2287"/>
        <end position="2325"/>
    </location>
</feature>
<feature type="disulfide bond" evidence="12">
    <location>
        <begin position="2237"/>
        <end position="2246"/>
    </location>
</feature>
<dbReference type="Gene3D" id="2.60.120.200">
    <property type="match status" value="1"/>
</dbReference>
<feature type="domain" description="HYR" evidence="21">
    <location>
        <begin position="1491"/>
        <end position="1574"/>
    </location>
</feature>
<feature type="region of interest" description="Disordered" evidence="15">
    <location>
        <begin position="3541"/>
        <end position="3561"/>
    </location>
</feature>
<dbReference type="Pfam" id="PF13385">
    <property type="entry name" value="Laminin_G_3"/>
    <property type="match status" value="1"/>
</dbReference>
<dbReference type="SMART" id="SM00042">
    <property type="entry name" value="CUB"/>
    <property type="match status" value="3"/>
</dbReference>
<dbReference type="SUPFAM" id="SSF57196">
    <property type="entry name" value="EGF/Laminin"/>
    <property type="match status" value="10"/>
</dbReference>
<keyword evidence="3 12" id="KW-0245">EGF-like domain</keyword>
<feature type="disulfide bond" evidence="12">
    <location>
        <begin position="2506"/>
        <end position="2515"/>
    </location>
</feature>
<keyword evidence="7" id="KW-0677">Repeat</keyword>
<dbReference type="PROSITE" id="PS01186">
    <property type="entry name" value="EGF_2"/>
    <property type="match status" value="12"/>
</dbReference>
<feature type="disulfide bond" evidence="12">
    <location>
        <begin position="2296"/>
        <end position="2313"/>
    </location>
</feature>
<feature type="disulfide bond" evidence="12">
    <location>
        <begin position="2275"/>
        <end position="2284"/>
    </location>
</feature>
<feature type="disulfide bond" evidence="12">
    <location>
        <begin position="2391"/>
        <end position="2400"/>
    </location>
</feature>
<evidence type="ECO:0000259" key="19">
    <source>
        <dbReference type="PROSITE" id="PS50026"/>
    </source>
</evidence>
<comment type="caution">
    <text evidence="12">Lacks conserved residue(s) required for the propagation of feature annotation.</text>
</comment>
<comment type="subcellular location">
    <subcellularLocation>
        <location evidence="1">Secreted</location>
    </subcellularLocation>
</comment>
<dbReference type="PROSITE" id="PS01209">
    <property type="entry name" value="LDLRA_1"/>
    <property type="match status" value="1"/>
</dbReference>
<feature type="disulfide bond" evidence="12">
    <location>
        <begin position="3357"/>
        <end position="3367"/>
    </location>
</feature>
<dbReference type="InterPro" id="IPR001881">
    <property type="entry name" value="EGF-like_Ca-bd_dom"/>
</dbReference>
<feature type="domain" description="Sushi" evidence="22">
    <location>
        <begin position="1127"/>
        <end position="1190"/>
    </location>
</feature>
<feature type="domain" description="EGF-like" evidence="19">
    <location>
        <begin position="2017"/>
        <end position="2053"/>
    </location>
</feature>
<dbReference type="InterPro" id="IPR023415">
    <property type="entry name" value="LDLR_class-A_CS"/>
</dbReference>
<dbReference type="EMBL" id="CAEY01000548">
    <property type="status" value="NOT_ANNOTATED_CDS"/>
    <property type="molecule type" value="Genomic_DNA"/>
</dbReference>
<feature type="disulfide bond" evidence="12">
    <location>
        <begin position="3380"/>
        <end position="3389"/>
    </location>
</feature>
<evidence type="ECO:0008006" key="25">
    <source>
        <dbReference type="Google" id="ProtNLM"/>
    </source>
</evidence>
<feature type="domain" description="EGF-like" evidence="19">
    <location>
        <begin position="2095"/>
        <end position="2134"/>
    </location>
</feature>
<feature type="domain" description="CUB" evidence="17">
    <location>
        <begin position="274"/>
        <end position="387"/>
    </location>
</feature>
<dbReference type="InterPro" id="IPR008979">
    <property type="entry name" value="Galactose-bd-like_sf"/>
</dbReference>
<feature type="disulfide bond" evidence="11">
    <location>
        <begin position="388"/>
        <end position="415"/>
    </location>
</feature>
<dbReference type="InterPro" id="IPR036055">
    <property type="entry name" value="LDL_receptor-like_sf"/>
</dbReference>
<dbReference type="PROSITE" id="PS00010">
    <property type="entry name" value="ASX_HYDROXYL"/>
    <property type="match status" value="10"/>
</dbReference>
<evidence type="ECO:0000256" key="5">
    <source>
        <dbReference type="ARBA" id="ARBA00022692"/>
    </source>
</evidence>
<evidence type="ECO:0000256" key="4">
    <source>
        <dbReference type="ARBA" id="ARBA00022659"/>
    </source>
</evidence>
<keyword evidence="4 14" id="KW-0768">Sushi</keyword>
<keyword evidence="16" id="KW-0472">Membrane</keyword>
<dbReference type="CDD" id="cd00037">
    <property type="entry name" value="CLECT"/>
    <property type="match status" value="1"/>
</dbReference>
<evidence type="ECO:0000256" key="1">
    <source>
        <dbReference type="ARBA" id="ARBA00004613"/>
    </source>
</evidence>
<feature type="disulfide bond" evidence="12">
    <location>
        <begin position="2315"/>
        <end position="2324"/>
    </location>
</feature>
<feature type="domain" description="EGF-like" evidence="19">
    <location>
        <begin position="1979"/>
        <end position="2015"/>
    </location>
</feature>
<dbReference type="SUPFAM" id="SSF57424">
    <property type="entry name" value="LDL receptor-like module"/>
    <property type="match status" value="1"/>
</dbReference>
<dbReference type="Pfam" id="PF00431">
    <property type="entry name" value="CUB"/>
    <property type="match status" value="3"/>
</dbReference>
<dbReference type="PANTHER" id="PTHR12916:SF4">
    <property type="entry name" value="UNINFLATABLE, ISOFORM C"/>
    <property type="match status" value="1"/>
</dbReference>
<feature type="domain" description="EGF-like" evidence="19">
    <location>
        <begin position="2136"/>
        <end position="2172"/>
    </location>
</feature>
<feature type="disulfide bond" evidence="12">
    <location>
        <begin position="2083"/>
        <end position="2092"/>
    </location>
</feature>
<dbReference type="Gene3D" id="2.60.120.260">
    <property type="entry name" value="Galactose-binding domain-like"/>
    <property type="match status" value="2"/>
</dbReference>
<feature type="domain" description="C-type lectin" evidence="20">
    <location>
        <begin position="22"/>
        <end position="116"/>
    </location>
</feature>
<dbReference type="CDD" id="cd00112">
    <property type="entry name" value="LDLa"/>
    <property type="match status" value="1"/>
</dbReference>
<dbReference type="GO" id="GO:0005509">
    <property type="term" value="F:calcium ion binding"/>
    <property type="evidence" value="ECO:0007669"/>
    <property type="project" value="InterPro"/>
</dbReference>
<dbReference type="SMART" id="SM00032">
    <property type="entry name" value="CCP"/>
    <property type="match status" value="10"/>
</dbReference>
<evidence type="ECO:0000259" key="21">
    <source>
        <dbReference type="PROSITE" id="PS50825"/>
    </source>
</evidence>
<keyword evidence="24" id="KW-1185">Reference proteome</keyword>
<dbReference type="PROSITE" id="PS50041">
    <property type="entry name" value="C_TYPE_LECTIN_2"/>
    <property type="match status" value="1"/>
</dbReference>
<feature type="domain" description="Sushi" evidence="22">
    <location>
        <begin position="563"/>
        <end position="623"/>
    </location>
</feature>
<feature type="domain" description="Sushi" evidence="22">
    <location>
        <begin position="1575"/>
        <end position="1641"/>
    </location>
</feature>
<dbReference type="InterPro" id="IPR003410">
    <property type="entry name" value="HYR_dom"/>
</dbReference>
<feature type="domain" description="Sushi" evidence="22">
    <location>
        <begin position="501"/>
        <end position="562"/>
    </location>
</feature>
<dbReference type="PANTHER" id="PTHR12916">
    <property type="entry name" value="CYTOCHROME C OXIDASE POLYPEPTIDE VIC-2"/>
    <property type="match status" value="1"/>
</dbReference>
<feature type="domain" description="EGF-like" evidence="19">
    <location>
        <begin position="3354"/>
        <end position="3390"/>
    </location>
</feature>
<dbReference type="InterPro" id="IPR000742">
    <property type="entry name" value="EGF"/>
</dbReference>
<sequence length="3561" mass="389072">MSSFQTNKSLHFRSFFWVRLYGGELAFIQDYSQNNYTSYLSYQFLKDSPSKSYWIGYHTIQNLSTNHIESASGKYTSQYVGFWALNEPDVSKGDCVRFTFMWELAPCEDLLTFICQREACPLGSYACSNGRCINEAWRCDGQDDCGDKSDEIDCPRNCHYYLQSSGDKVQSPHYPNRYNPNSECKWTLEGPIGSGMILQFTEFETEANFDTVQILSGGRTEETSVTLATLSGAQNMSTRTFVTASNLMIVKFRSDSSVEKRGFRASWKTEPIKCGGELYAQANAQVITSPFYPEPYPGGLECVHIITAPQGKTITLEVVELDLKPDTDFIYLRDGPGSSYPLLAKLSGSIDSVSNRFIVSTSNRVYFYFQTVLGDSRHGFAIRFRYGCEIEYQSDSGNITSPAYGVSDYPANQRCTYRLTRPGSGSMSLIFDSFEVASDDTVSIYDGHDAVSGAPLHPAKGFAGQTRPNNLTLTASSGKMTIDFDSNLLNTARGWSARFSADCPPLKIGDNAVASSRESTFGAKVVFTCPMGQEFSNGATRLVTECRQGGVWSLPRIPSCKERYCGPVPQIDNGFAVAATNVTYRGSATYQCYAGFAFPSGRGVETIRCGEDGHWGKLPVCLASSCPPLQEVAHAKQRVLVGSGRSYGTIIRFECDPGYHRNGVPVIICESIGSWSAPSPTCERATCPTLPEITNGFIIDQSKKYYYGDEAKVQCNRGYKLIGKPNIICGPNQTFEELPTCKDVDECASPAACDSASTQCTNTPGGFFCKCKDGFEPNLDCRPVGDLGLGSGVVPDGSIKSSPSEPGYSKNSVRINSDRGWCGAIPEKGRNWVQIDLRAQTVIRGFRIQPVTRDDGSSAFPVTVRLQHSNELTDLFRDYADLSSRPVQFRLAPNGGSGLSIVNLPIPLEARYIRLLIMEYVAAPCMRFELMGCSRQDCIDINECLVKNGGCDQRCLNSPGSFNCFCNAGYELYTQGDQYRLNKTCVPKICPKLDPPTNGKILSTKKNYYFGDIISFHCDFGYLMTGPSNLLCTSNGVWNGTVPECVYAYCPTLEDDPSIGLNFRYGEDRSTKLNQVPYLSNVTVECDQEGKPLRGTASSSFRQCVFDPKMSHPEFWLSGASPSCPRVDCGIPPNTSGASYGFYADTKYRASFFFGCEETFTLAGKTSRNDNVIRCGPDGIWDFGDLRCEGPVCADPGHPPDGQQAALSFEQGSQISFSCNKPGYIPYSTDPITCVKSAECKVVGPIGITSGLIPDSAINATTQRSNYEAKNIRLNSATGWCGQHEPFTYVTVDLGKSYRVKGLLVKGVITNDVVGRPTELRLFYKNREADNFVVYFPNFNLSSAEPGNYGELTHIPLPMSITARFIILGIVSYHKNPCLKFELLGCEDTKDPVLLGYNDGYPACVDQEPPHFVNCPTGSVMVQKGTTGLLPVNYTIPVAKDNSGFIVRTEVRPAGFKPPQFVFKNTVVEYIAYDTDGNVAVCAINITVPDDTPPSLTCPQSYVVELVEEQEAYRVNFNDTLSSIKAFDKSGDVKITLVPDTALIPLGAYRNVTVIASDPSGNEAHCHFQVSVQATNCVSWSLSAPLNGAVECLPNEPGTGYRCVATCKSGFRFTDGAAAKTYECSSGGPWTPESIIPDCVSETTDEAAYDVAAKIEYRSGGFIPPTCLQQYVNYVASYYNSLNQVLSDRCSAINVQMEIKFFNTTAFVPKDNLNQLTMEYILRIIPAVRQPSLYEICGYTLGVIFDLSVPSTSAILEPILNISATQVGGTCPGIQALRSSVERGFTCKNGEVLNIPAAAPSAGSSPPLASVPRCLHCPAGTFADTKAHKCTSCPKGYYQDTTRQPICRKCPDGSYTRHEGSKSLAECVPVCGYGTYSPTGLVPCLQCPDNTFSGAPPKDGFKECAKCPADTYTFTPGAVSVSQCSKKCPPGTYSETGLEPCTTCPTHFYQDKIGSTNCTECDTKAKTFRPGALSPEACAPVECGNLKCKHGGICLIQNHEASCYCPAGFTGKYCEKDIDECSSDPCYNGGSCIDLPQGYVCKCPSGYTGLQCQIEKSECTEGVCPERAMCQDLPGRGTVKCLCRSGYEGPGCNITSDPCAASEPICQNNGRCLSLLQGRFKCDCPPGWSGRFCEINIDDCIEQPCLLGGNCTDLVNDFRCTCPPGFTGKRCETKIDLCGSQPCANGLCVDRLFYHECICDPGWTGESCSVNINDCSPNKCLNKGECVDLVDGFRCVCDAGYTGSLCQHEVDACEAKPCQNGGTCYDLVDGFMCQCRPGFVGLQCEAEVDECANNPCYSSGTSSCIDQDNGFKCECHEGFTGEFCETNINECASNPCLNGATCVDGINEFKCTCLPGWSGERCEQDIGHCEPDTCLNNAKCVDLFQDFFCVCPSGTDGKRCQTSPQRCIGEPCQHGGTCRDFGSGLNCTCPARFAGDGCHLEYHPCLDGGVCANGATCRDLGDDYQCLCPPGWMGKNCDIDVPDCGPNSCPPTATCVDLTNGFYCKCPFNMTGEDCRKSINIGHDIYINDETRSSSAALTAPFEFGETATSLTVALWVQYHTPDSLGNYFTLYSVNSPHLPVGKKVLMSGDQRGITVSFFRGDNFTDVFIPYLANVPVNDGQWHHLVVLWNGEEGTVTLITDTAVAGIVTYAFSGMRLSSTPTHGWVALGAILDDDNNVVPKTGFHGRISRFNIWNRLLDMSAEIPSQFRSCKNAPVIFNGLLLRWAGYDRIEGTVEKESPGKCGQRVCDRGFVGDECKTLEQDKTPPRILYCPSDIWVHSKNGSAAVEWEEPQFVDDLKSVQVIRSPADIVQGQIFPPGTYEISYIAVDEAGNSAKCDFKVRVIRERCPVPLPPIGGEKVCGDWGKGGMNKYCKIHCNPGHAFSQPIPYYYVCGEEGFWRPTEDPMKPLVFPACAPVHPAQKIFRIAMALPSSVVCSDSGKRILNSRVAENILKIDRDWKICSDETRGTCRGLTVEVQCTKRSPRREARSTTEEDEDVYVVEVAFPANKDPVISNPSSGEKNVPIDRIIKKAVYESAIFDVRDTLPNVVPDLTSLQLVTDFACPPGQVVAAPNCVECALGTYYQESTKTCVECPVGFYQNELGALECQPCPVISGKQGITARPGSRSPNDCKARCAPGQYYDEEARICRHCGNGFYQPNEGSFHCIPCGQGLTTRSSEAVSPQECRPECKPGFQLSALGECEPCQIGYYRPYGLHECRRCDNGKTTGFLGASDRNHCNLTVCNEGEYLHIESASGTESCELCPKGSYQDSKQRDTSCIPCPPDTTTNRTGSTSESQCTNPCLVNGKVQLCQANSYCVFHKETQSYACECKPKYRKTYPEDEPDEPNASKKEICKYVCDDYCINGGRCSVNTETNRPQCDCPANFFGDKCERKSEFIYIAGGIGAAVLFIILMVLLIWMICVRTSTSRGSFGKKLSIPTLPTPGTIATDIYSTSTNGAQPNFYYGAPVPYAESIAPSHHSTYAHYYDDDEDGWEMPNFYNETYMKESLHNTKNANGTATLQGINNPSIYGNKEDLYDRLRRHQYNGKKGDTTSDSEDQGQSH</sequence>
<dbReference type="PROSITE" id="PS50923">
    <property type="entry name" value="SUSHI"/>
    <property type="match status" value="7"/>
</dbReference>
<dbReference type="InterPro" id="IPR011641">
    <property type="entry name" value="Tyr-kin_ephrin_A/B_rcpt-like"/>
</dbReference>
<dbReference type="CDD" id="cd00054">
    <property type="entry name" value="EGF_CA"/>
    <property type="match status" value="11"/>
</dbReference>
<evidence type="ECO:0000259" key="17">
    <source>
        <dbReference type="PROSITE" id="PS01180"/>
    </source>
</evidence>
<feature type="disulfide bond" evidence="12">
    <location>
        <begin position="2064"/>
        <end position="2081"/>
    </location>
</feature>
<evidence type="ECO:0000256" key="12">
    <source>
        <dbReference type="PROSITE-ProRule" id="PRU00076"/>
    </source>
</evidence>
<dbReference type="Pfam" id="PF07645">
    <property type="entry name" value="EGF_CA"/>
    <property type="match status" value="2"/>
</dbReference>
<dbReference type="InterPro" id="IPR016187">
    <property type="entry name" value="CTDL_fold"/>
</dbReference>
<dbReference type="CDD" id="cd00033">
    <property type="entry name" value="CCP"/>
    <property type="match status" value="4"/>
</dbReference>
<dbReference type="GO" id="GO:0005886">
    <property type="term" value="C:plasma membrane"/>
    <property type="evidence" value="ECO:0007669"/>
    <property type="project" value="UniProtKB-ARBA"/>
</dbReference>
<evidence type="ECO:0000256" key="3">
    <source>
        <dbReference type="ARBA" id="ARBA00022536"/>
    </source>
</evidence>
<dbReference type="eggNOG" id="KOG1217">
    <property type="taxonomic scope" value="Eukaryota"/>
</dbReference>
<feature type="domain" description="EGF-like" evidence="19">
    <location>
        <begin position="2365"/>
        <end position="2401"/>
    </location>
</feature>
<feature type="disulfide bond" evidence="12">
    <location>
        <begin position="3361"/>
        <end position="3378"/>
    </location>
</feature>
<feature type="disulfide bond" evidence="12">
    <location>
        <begin position="2353"/>
        <end position="2362"/>
    </location>
</feature>
<feature type="compositionally biased region" description="Acidic residues" evidence="15">
    <location>
        <begin position="3552"/>
        <end position="3561"/>
    </location>
</feature>
<feature type="domain" description="HYR" evidence="21">
    <location>
        <begin position="1405"/>
        <end position="1490"/>
    </location>
</feature>
<dbReference type="InterPro" id="IPR016186">
    <property type="entry name" value="C-type_lectin-like/link_sf"/>
</dbReference>
<protein>
    <recommendedName>
        <fullName evidence="25">Notch</fullName>
    </recommendedName>
</protein>
<feature type="disulfide bond" evidence="12">
    <location>
        <begin position="2124"/>
        <end position="2133"/>
    </location>
</feature>
<dbReference type="InterPro" id="IPR049883">
    <property type="entry name" value="NOTCH1_EGF-like"/>
</dbReference>
<dbReference type="FunFam" id="2.10.25.10:FF:000173">
    <property type="entry name" value="Neurogenic locus notch protein 2"/>
    <property type="match status" value="1"/>
</dbReference>
<dbReference type="PROSITE" id="PS00022">
    <property type="entry name" value="EGF_1"/>
    <property type="match status" value="15"/>
</dbReference>
<dbReference type="Gene3D" id="3.10.100.10">
    <property type="entry name" value="Mannose-Binding Protein A, subunit A"/>
    <property type="match status" value="1"/>
</dbReference>
<keyword evidence="10" id="KW-0325">Glycoprotein</keyword>
<dbReference type="FunFam" id="2.10.70.10:FF:000014">
    <property type="entry name" value="Membrane cofactor protein"/>
    <property type="match status" value="1"/>
</dbReference>
<feature type="domain" description="EGF-like" evidence="19">
    <location>
        <begin position="2327"/>
        <end position="2363"/>
    </location>
</feature>
<reference evidence="24" key="1">
    <citation type="submission" date="2011-08" db="EMBL/GenBank/DDBJ databases">
        <authorList>
            <person name="Rombauts S."/>
        </authorList>
    </citation>
    <scope>NUCLEOTIDE SEQUENCE</scope>
    <source>
        <strain evidence="24">London</strain>
    </source>
</reference>
<dbReference type="SMART" id="SM00192">
    <property type="entry name" value="LDLa"/>
    <property type="match status" value="1"/>
</dbReference>
<feature type="domain" description="EGF-like" evidence="19">
    <location>
        <begin position="2211"/>
        <end position="2247"/>
    </location>
</feature>
<evidence type="ECO:0000256" key="14">
    <source>
        <dbReference type="PROSITE-ProRule" id="PRU00302"/>
    </source>
</evidence>
<feature type="domain" description="HYR" evidence="21">
    <location>
        <begin position="2762"/>
        <end position="2845"/>
    </location>
</feature>
<dbReference type="EnsemblMetazoa" id="tetur21g01660.1">
    <property type="protein sequence ID" value="tetur21g01660.1"/>
    <property type="gene ID" value="tetur21g01660"/>
</dbReference>
<evidence type="ECO:0000259" key="22">
    <source>
        <dbReference type="PROSITE" id="PS50923"/>
    </source>
</evidence>
<dbReference type="InterPro" id="IPR035914">
    <property type="entry name" value="Sperma_CUB_dom_sf"/>
</dbReference>
<dbReference type="Pfam" id="PF12661">
    <property type="entry name" value="hEGF"/>
    <property type="match status" value="7"/>
</dbReference>
<feature type="domain" description="F5/8 type C" evidence="18">
    <location>
        <begin position="781"/>
        <end position="933"/>
    </location>
</feature>
<dbReference type="SUPFAM" id="SSF49785">
    <property type="entry name" value="Galactose-binding domain-like"/>
    <property type="match status" value="2"/>
</dbReference>